<sequence>MSRMLESGTPLAAYYAQTQPRTGEVLARRSLGTLDAVTIGRYAMTIGATDPKHYDPAHARSAGYADVVAPPNMLAAIVEWGLGTPEARLQPDGTPHDGDMPLGDGDLGLRVMGAGEEMELVNPVVAGTEVVLETTLEAVTPKQTRAGSCVFVTTINTFMSAEGAVLNRNRRTVVLRNPLQES</sequence>
<dbReference type="AlphaFoldDB" id="A0A2S8JB92"/>
<organism evidence="2 3">
    <name type="scientific">Rhodococcus opacus</name>
    <name type="common">Nocardia opaca</name>
    <dbReference type="NCBI Taxonomy" id="37919"/>
    <lineage>
        <taxon>Bacteria</taxon>
        <taxon>Bacillati</taxon>
        <taxon>Actinomycetota</taxon>
        <taxon>Actinomycetes</taxon>
        <taxon>Mycobacteriales</taxon>
        <taxon>Nocardiaceae</taxon>
        <taxon>Rhodococcus</taxon>
    </lineage>
</organism>
<name>A0A2S8JB92_RHOOP</name>
<gene>
    <name evidence="2" type="ORF">C5613_16205</name>
</gene>
<protein>
    <recommendedName>
        <fullName evidence="1">FAS1-like dehydratase domain-containing protein</fullName>
    </recommendedName>
</protein>
<evidence type="ECO:0000313" key="3">
    <source>
        <dbReference type="Proteomes" id="UP000239290"/>
    </source>
</evidence>
<dbReference type="Gene3D" id="3.10.129.10">
    <property type="entry name" value="Hotdog Thioesterase"/>
    <property type="match status" value="1"/>
</dbReference>
<feature type="domain" description="FAS1-like dehydratase" evidence="1">
    <location>
        <begin position="34"/>
        <end position="165"/>
    </location>
</feature>
<dbReference type="Pfam" id="PF13452">
    <property type="entry name" value="FAS1_DH_region"/>
    <property type="match status" value="1"/>
</dbReference>
<dbReference type="SUPFAM" id="SSF54637">
    <property type="entry name" value="Thioesterase/thiol ester dehydrase-isomerase"/>
    <property type="match status" value="1"/>
</dbReference>
<evidence type="ECO:0000259" key="1">
    <source>
        <dbReference type="Pfam" id="PF13452"/>
    </source>
</evidence>
<dbReference type="Proteomes" id="UP000239290">
    <property type="component" value="Unassembled WGS sequence"/>
</dbReference>
<dbReference type="RefSeq" id="WP_105415758.1">
    <property type="nucleotide sequence ID" value="NZ_PUIO01000017.1"/>
</dbReference>
<dbReference type="EMBL" id="PUIO01000017">
    <property type="protein sequence ID" value="PQP23882.1"/>
    <property type="molecule type" value="Genomic_DNA"/>
</dbReference>
<accession>A0A2S8JB92</accession>
<reference evidence="3" key="1">
    <citation type="submission" date="2018-02" db="EMBL/GenBank/DDBJ databases">
        <title>Draft genome sequencing of Rhodococcus opacus KU647198.</title>
        <authorList>
            <person name="Zheng B.-X."/>
        </authorList>
    </citation>
    <scope>NUCLEOTIDE SEQUENCE [LARGE SCALE GENOMIC DNA]</scope>
    <source>
        <strain evidence="3">04-OD7</strain>
    </source>
</reference>
<dbReference type="CDD" id="cd03441">
    <property type="entry name" value="R_hydratase_like"/>
    <property type="match status" value="1"/>
</dbReference>
<dbReference type="InterPro" id="IPR039569">
    <property type="entry name" value="FAS1-like_DH_region"/>
</dbReference>
<comment type="caution">
    <text evidence="2">The sequence shown here is derived from an EMBL/GenBank/DDBJ whole genome shotgun (WGS) entry which is preliminary data.</text>
</comment>
<proteinExistence type="predicted"/>
<evidence type="ECO:0000313" key="2">
    <source>
        <dbReference type="EMBL" id="PQP23882.1"/>
    </source>
</evidence>
<dbReference type="InterPro" id="IPR029069">
    <property type="entry name" value="HotDog_dom_sf"/>
</dbReference>